<keyword evidence="5 6" id="KW-0472">Membrane</keyword>
<feature type="domain" description="Type II secretion system protein GspF" evidence="7">
    <location>
        <begin position="173"/>
        <end position="301"/>
    </location>
</feature>
<dbReference type="Pfam" id="PF00482">
    <property type="entry name" value="T2SSF"/>
    <property type="match status" value="1"/>
</dbReference>
<dbReference type="KEGG" id="tpol:Mal48_34290"/>
<dbReference type="Proteomes" id="UP000315724">
    <property type="component" value="Chromosome"/>
</dbReference>
<dbReference type="InterPro" id="IPR018076">
    <property type="entry name" value="T2SS_GspF_dom"/>
</dbReference>
<dbReference type="Gene3D" id="1.20.81.30">
    <property type="entry name" value="Type II secretion system (T2SS), domain F"/>
    <property type="match status" value="1"/>
</dbReference>
<dbReference type="OrthoDB" id="9810662at2"/>
<feature type="transmembrane region" description="Helical" evidence="6">
    <location>
        <begin position="103"/>
        <end position="130"/>
    </location>
</feature>
<dbReference type="RefSeq" id="WP_145201680.1">
    <property type="nucleotide sequence ID" value="NZ_CP036267.1"/>
</dbReference>
<keyword evidence="2" id="KW-1003">Cell membrane</keyword>
<dbReference type="InterPro" id="IPR042094">
    <property type="entry name" value="T2SS_GspF_sf"/>
</dbReference>
<dbReference type="GO" id="GO:0005886">
    <property type="term" value="C:plasma membrane"/>
    <property type="evidence" value="ECO:0007669"/>
    <property type="project" value="UniProtKB-SubCell"/>
</dbReference>
<name>A0A517QRD0_9PLAN</name>
<organism evidence="8 9">
    <name type="scientific">Thalassoglobus polymorphus</name>
    <dbReference type="NCBI Taxonomy" id="2527994"/>
    <lineage>
        <taxon>Bacteria</taxon>
        <taxon>Pseudomonadati</taxon>
        <taxon>Planctomycetota</taxon>
        <taxon>Planctomycetia</taxon>
        <taxon>Planctomycetales</taxon>
        <taxon>Planctomycetaceae</taxon>
        <taxon>Thalassoglobus</taxon>
    </lineage>
</organism>
<reference evidence="8 9" key="1">
    <citation type="submission" date="2019-02" db="EMBL/GenBank/DDBJ databases">
        <title>Deep-cultivation of Planctomycetes and their phenomic and genomic characterization uncovers novel biology.</title>
        <authorList>
            <person name="Wiegand S."/>
            <person name="Jogler M."/>
            <person name="Boedeker C."/>
            <person name="Pinto D."/>
            <person name="Vollmers J."/>
            <person name="Rivas-Marin E."/>
            <person name="Kohn T."/>
            <person name="Peeters S.H."/>
            <person name="Heuer A."/>
            <person name="Rast P."/>
            <person name="Oberbeckmann S."/>
            <person name="Bunk B."/>
            <person name="Jeske O."/>
            <person name="Meyerdierks A."/>
            <person name="Storesund J.E."/>
            <person name="Kallscheuer N."/>
            <person name="Luecker S."/>
            <person name="Lage O.M."/>
            <person name="Pohl T."/>
            <person name="Merkel B.J."/>
            <person name="Hornburger P."/>
            <person name="Mueller R.-W."/>
            <person name="Bruemmer F."/>
            <person name="Labrenz M."/>
            <person name="Spormann A.M."/>
            <person name="Op den Camp H."/>
            <person name="Overmann J."/>
            <person name="Amann R."/>
            <person name="Jetten M.S.M."/>
            <person name="Mascher T."/>
            <person name="Medema M.H."/>
            <person name="Devos D.P."/>
            <person name="Kaster A.-K."/>
            <person name="Ovreas L."/>
            <person name="Rohde M."/>
            <person name="Galperin M.Y."/>
            <person name="Jogler C."/>
        </authorList>
    </citation>
    <scope>NUCLEOTIDE SEQUENCE [LARGE SCALE GENOMIC DNA]</scope>
    <source>
        <strain evidence="8 9">Mal48</strain>
    </source>
</reference>
<dbReference type="AlphaFoldDB" id="A0A517QRD0"/>
<evidence type="ECO:0000259" key="7">
    <source>
        <dbReference type="Pfam" id="PF00482"/>
    </source>
</evidence>
<protein>
    <submittedName>
        <fullName evidence="8">Bacterial type II secretion system protein F domain protein</fullName>
    </submittedName>
</protein>
<keyword evidence="9" id="KW-1185">Reference proteome</keyword>
<evidence type="ECO:0000256" key="6">
    <source>
        <dbReference type="SAM" id="Phobius"/>
    </source>
</evidence>
<sequence length="323" mass="35798">MSSFMYSLFNSYAGLAFCLVAGLTYVVMQLLDNSDHRIQKRISEESRSKQSFVKREKKVQHRLSQFIIKLVPSLGTKQLSSNGTDHNQLADRLRSAGYYQPQAVPIFVGMTLLLAVLPTPCALILLTFSYLTPEQAVWIALIGGGIGMLLPGLWLDRQKKRRLILLVKAIPDFLDLLITCMASGLSLEAAIKRVSDEIGHAHPLLRSELTRVQNEMNLGESVDNAMLSFAERTGCKPIKSLAVLCQQSRKYGTKISEALRAHADLLRTQRELLAEERAQKATVKILLPVLFLIFPAVFVVLAGPAAIGIWENLASPVEVTDVE</sequence>
<keyword evidence="3 6" id="KW-0812">Transmembrane</keyword>
<keyword evidence="4 6" id="KW-1133">Transmembrane helix</keyword>
<feature type="transmembrane region" description="Helical" evidence="6">
    <location>
        <begin position="136"/>
        <end position="155"/>
    </location>
</feature>
<accession>A0A517QRD0</accession>
<evidence type="ECO:0000313" key="8">
    <source>
        <dbReference type="EMBL" id="QDT34169.1"/>
    </source>
</evidence>
<proteinExistence type="predicted"/>
<evidence type="ECO:0000256" key="5">
    <source>
        <dbReference type="ARBA" id="ARBA00023136"/>
    </source>
</evidence>
<evidence type="ECO:0000313" key="9">
    <source>
        <dbReference type="Proteomes" id="UP000315724"/>
    </source>
</evidence>
<feature type="transmembrane region" description="Helical" evidence="6">
    <location>
        <begin position="285"/>
        <end position="310"/>
    </location>
</feature>
<evidence type="ECO:0000256" key="4">
    <source>
        <dbReference type="ARBA" id="ARBA00022989"/>
    </source>
</evidence>
<dbReference type="PANTHER" id="PTHR35007:SF2">
    <property type="entry name" value="PILUS ASSEMBLE PROTEIN"/>
    <property type="match status" value="1"/>
</dbReference>
<evidence type="ECO:0000256" key="1">
    <source>
        <dbReference type="ARBA" id="ARBA00004651"/>
    </source>
</evidence>
<feature type="transmembrane region" description="Helical" evidence="6">
    <location>
        <begin position="12"/>
        <end position="31"/>
    </location>
</feature>
<evidence type="ECO:0000256" key="2">
    <source>
        <dbReference type="ARBA" id="ARBA00022475"/>
    </source>
</evidence>
<dbReference type="EMBL" id="CP036267">
    <property type="protein sequence ID" value="QDT34169.1"/>
    <property type="molecule type" value="Genomic_DNA"/>
</dbReference>
<gene>
    <name evidence="8" type="ORF">Mal48_34290</name>
</gene>
<comment type="subcellular location">
    <subcellularLocation>
        <location evidence="1">Cell membrane</location>
        <topology evidence="1">Multi-pass membrane protein</topology>
    </subcellularLocation>
</comment>
<dbReference type="PANTHER" id="PTHR35007">
    <property type="entry name" value="INTEGRAL MEMBRANE PROTEIN-RELATED"/>
    <property type="match status" value="1"/>
</dbReference>
<evidence type="ECO:0000256" key="3">
    <source>
        <dbReference type="ARBA" id="ARBA00022692"/>
    </source>
</evidence>